<dbReference type="PANTHER" id="PTHR38767">
    <property type="entry name" value="DNA POLYMERASE III SUBUNIT CHI"/>
    <property type="match status" value="1"/>
</dbReference>
<name>A0A3N0V547_9GAMM</name>
<gene>
    <name evidence="1" type="ORF">ED208_14370</name>
</gene>
<reference evidence="1 2" key="1">
    <citation type="submission" date="2018-10" db="EMBL/GenBank/DDBJ databases">
        <authorList>
            <person name="Chen W.-M."/>
        </authorList>
    </citation>
    <scope>NUCLEOTIDE SEQUENCE [LARGE SCALE GENOMIC DNA]</scope>
    <source>
        <strain evidence="1 2">THS-13</strain>
    </source>
</reference>
<dbReference type="GO" id="GO:0006260">
    <property type="term" value="P:DNA replication"/>
    <property type="evidence" value="ECO:0007669"/>
    <property type="project" value="InterPro"/>
</dbReference>
<sequence>MTRVDFYILPEQGGSDPLSAAVRLCDKAAAAGHRLYVTASDPARLDALGDLLWTQRQGSFLAHERYLHAAPVEPLPQVLLGESEPPEGWQDILLTLCAQVPAYFSRFERVLEIVPGDAESRAHCRERFKFYRERGYELRSFEQTAEGGWKQKV</sequence>
<dbReference type="InterPro" id="IPR036768">
    <property type="entry name" value="PolIII_chi_sf"/>
</dbReference>
<dbReference type="EMBL" id="RJVO01000007">
    <property type="protein sequence ID" value="ROH87889.1"/>
    <property type="molecule type" value="Genomic_DNA"/>
</dbReference>
<dbReference type="Proteomes" id="UP000282106">
    <property type="component" value="Unassembled WGS sequence"/>
</dbReference>
<comment type="caution">
    <text evidence="1">The sequence shown here is derived from an EMBL/GenBank/DDBJ whole genome shotgun (WGS) entry which is preliminary data.</text>
</comment>
<dbReference type="PANTHER" id="PTHR38767:SF1">
    <property type="entry name" value="DNA POLYMERASE III SUBUNIT CHI"/>
    <property type="match status" value="1"/>
</dbReference>
<dbReference type="GO" id="GO:0003677">
    <property type="term" value="F:DNA binding"/>
    <property type="evidence" value="ECO:0007669"/>
    <property type="project" value="InterPro"/>
</dbReference>
<dbReference type="RefSeq" id="WP_123212613.1">
    <property type="nucleotide sequence ID" value="NZ_RJVO01000007.1"/>
</dbReference>
<proteinExistence type="predicted"/>
<dbReference type="AlphaFoldDB" id="A0A3N0V547"/>
<dbReference type="GO" id="GO:0032298">
    <property type="term" value="P:positive regulation of DNA-templated DNA replication initiation"/>
    <property type="evidence" value="ECO:0007669"/>
    <property type="project" value="TreeGrafter"/>
</dbReference>
<evidence type="ECO:0000313" key="2">
    <source>
        <dbReference type="Proteomes" id="UP000282106"/>
    </source>
</evidence>
<evidence type="ECO:0000313" key="1">
    <source>
        <dbReference type="EMBL" id="ROH87889.1"/>
    </source>
</evidence>
<dbReference type="GO" id="GO:0003887">
    <property type="term" value="F:DNA-directed DNA polymerase activity"/>
    <property type="evidence" value="ECO:0007669"/>
    <property type="project" value="InterPro"/>
</dbReference>
<protein>
    <submittedName>
        <fullName evidence="1">DNA polymerase III subunit chi</fullName>
    </submittedName>
</protein>
<dbReference type="Pfam" id="PF04364">
    <property type="entry name" value="DNA_pol3_chi"/>
    <property type="match status" value="1"/>
</dbReference>
<dbReference type="InterPro" id="IPR007459">
    <property type="entry name" value="DNA_pol3_chi"/>
</dbReference>
<dbReference type="InParanoid" id="A0A3N0V547"/>
<keyword evidence="2" id="KW-1185">Reference proteome</keyword>
<dbReference type="Gene3D" id="3.40.50.10110">
    <property type="entry name" value="DNA polymerase III subunit chi"/>
    <property type="match status" value="1"/>
</dbReference>
<organism evidence="1 2">
    <name type="scientific">Stagnimonas aquatica</name>
    <dbReference type="NCBI Taxonomy" id="2689987"/>
    <lineage>
        <taxon>Bacteria</taxon>
        <taxon>Pseudomonadati</taxon>
        <taxon>Pseudomonadota</taxon>
        <taxon>Gammaproteobacteria</taxon>
        <taxon>Nevskiales</taxon>
        <taxon>Nevskiaceae</taxon>
        <taxon>Stagnimonas</taxon>
    </lineage>
</organism>
<accession>A0A3N0V547</accession>
<dbReference type="SUPFAM" id="SSF102400">
    <property type="entry name" value="DNA polymerase III chi subunit"/>
    <property type="match status" value="1"/>
</dbReference>
<dbReference type="FunCoup" id="A0A3N0V547">
    <property type="interactions" value="117"/>
</dbReference>